<name>A0A915Q551_9BILA</name>
<dbReference type="AlphaFoldDB" id="A0A915Q551"/>
<feature type="compositionally biased region" description="Basic and acidic residues" evidence="1">
    <location>
        <begin position="10"/>
        <end position="22"/>
    </location>
</feature>
<organism evidence="2 3">
    <name type="scientific">Setaria digitata</name>
    <dbReference type="NCBI Taxonomy" id="48799"/>
    <lineage>
        <taxon>Eukaryota</taxon>
        <taxon>Metazoa</taxon>
        <taxon>Ecdysozoa</taxon>
        <taxon>Nematoda</taxon>
        <taxon>Chromadorea</taxon>
        <taxon>Rhabditida</taxon>
        <taxon>Spirurina</taxon>
        <taxon>Spiruromorpha</taxon>
        <taxon>Filarioidea</taxon>
        <taxon>Setariidae</taxon>
        <taxon>Setaria</taxon>
    </lineage>
</organism>
<reference evidence="3" key="1">
    <citation type="submission" date="2022-11" db="UniProtKB">
        <authorList>
            <consortium name="WormBaseParasite"/>
        </authorList>
    </citation>
    <scope>IDENTIFICATION</scope>
</reference>
<dbReference type="WBParaSite" id="sdigi.contig596.g9158.t1">
    <property type="protein sequence ID" value="sdigi.contig596.g9158.t1"/>
    <property type="gene ID" value="sdigi.contig596.g9158"/>
</dbReference>
<dbReference type="Proteomes" id="UP000887581">
    <property type="component" value="Unplaced"/>
</dbReference>
<proteinExistence type="predicted"/>
<evidence type="ECO:0000313" key="3">
    <source>
        <dbReference type="WBParaSite" id="sdigi.contig596.g9158.t1"/>
    </source>
</evidence>
<sequence>MSLKSNLKTFHLDKSDERKLERSTVPTHTNIMAEVPKAKDLVDLELIIRNWAKQIFEVTKTREEAKINKKHLEVNFHF</sequence>
<protein>
    <submittedName>
        <fullName evidence="3">Uncharacterized protein</fullName>
    </submittedName>
</protein>
<keyword evidence="2" id="KW-1185">Reference proteome</keyword>
<accession>A0A915Q551</accession>
<evidence type="ECO:0000313" key="2">
    <source>
        <dbReference type="Proteomes" id="UP000887581"/>
    </source>
</evidence>
<feature type="region of interest" description="Disordered" evidence="1">
    <location>
        <begin position="1"/>
        <end position="23"/>
    </location>
</feature>
<evidence type="ECO:0000256" key="1">
    <source>
        <dbReference type="SAM" id="MobiDB-lite"/>
    </source>
</evidence>